<keyword evidence="2" id="KW-1185">Reference proteome</keyword>
<dbReference type="Gramene" id="OBART05G11010.1">
    <property type="protein sequence ID" value="OBART05G11010.1"/>
    <property type="gene ID" value="OBART05G11010"/>
</dbReference>
<dbReference type="Proteomes" id="UP000026960">
    <property type="component" value="Chromosome 5"/>
</dbReference>
<evidence type="ECO:0008006" key="3">
    <source>
        <dbReference type="Google" id="ProtNLM"/>
    </source>
</evidence>
<dbReference type="PaxDb" id="65489-OBART05G11010.1"/>
<sequence>MLPYVPQPCPVPSSTSFSLFDLLSIGGCIETEGEEDRCGAGARGGEERQWRRPATLCAIVAPHALLHLSLSLSLSLSTFFSLSGGGCVEREQLRARRTSAVPELVEENQCGGGSLMPYVPQSLPRVHKISILDKNGINPFSKAPIRHCRWETGNKETVWYFYGPSRTTIANAVGGARWRHIGGGVSFQGQLRRRRMVRSSSSKTAFWNREAHVDGEVDGAEEDNIGE</sequence>
<reference evidence="1" key="1">
    <citation type="journal article" date="2009" name="Rice">
        <title>De Novo Next Generation Sequencing of Plant Genomes.</title>
        <authorList>
            <person name="Rounsley S."/>
            <person name="Marri P.R."/>
            <person name="Yu Y."/>
            <person name="He R."/>
            <person name="Sisneros N."/>
            <person name="Goicoechea J.L."/>
            <person name="Lee S.J."/>
            <person name="Angelova A."/>
            <person name="Kudrna D."/>
            <person name="Luo M."/>
            <person name="Affourtit J."/>
            <person name="Desany B."/>
            <person name="Knight J."/>
            <person name="Niazi F."/>
            <person name="Egholm M."/>
            <person name="Wing R.A."/>
        </authorList>
    </citation>
    <scope>NUCLEOTIDE SEQUENCE [LARGE SCALE GENOMIC DNA]</scope>
    <source>
        <strain evidence="1">cv. IRGC 105608</strain>
    </source>
</reference>
<name>A0A0D3G5T9_9ORYZ</name>
<evidence type="ECO:0000313" key="1">
    <source>
        <dbReference type="EnsemblPlants" id="OBART05G11010.1"/>
    </source>
</evidence>
<proteinExistence type="predicted"/>
<evidence type="ECO:0000313" key="2">
    <source>
        <dbReference type="Proteomes" id="UP000026960"/>
    </source>
</evidence>
<protein>
    <recommendedName>
        <fullName evidence="3">NAC domain-containing protein</fullName>
    </recommendedName>
</protein>
<organism evidence="1">
    <name type="scientific">Oryza barthii</name>
    <dbReference type="NCBI Taxonomy" id="65489"/>
    <lineage>
        <taxon>Eukaryota</taxon>
        <taxon>Viridiplantae</taxon>
        <taxon>Streptophyta</taxon>
        <taxon>Embryophyta</taxon>
        <taxon>Tracheophyta</taxon>
        <taxon>Spermatophyta</taxon>
        <taxon>Magnoliopsida</taxon>
        <taxon>Liliopsida</taxon>
        <taxon>Poales</taxon>
        <taxon>Poaceae</taxon>
        <taxon>BOP clade</taxon>
        <taxon>Oryzoideae</taxon>
        <taxon>Oryzeae</taxon>
        <taxon>Oryzinae</taxon>
        <taxon>Oryza</taxon>
    </lineage>
</organism>
<reference evidence="1" key="2">
    <citation type="submission" date="2015-03" db="UniProtKB">
        <authorList>
            <consortium name="EnsemblPlants"/>
        </authorList>
    </citation>
    <scope>IDENTIFICATION</scope>
</reference>
<dbReference type="EnsemblPlants" id="OBART05G11010.1">
    <property type="protein sequence ID" value="OBART05G11010.1"/>
    <property type="gene ID" value="OBART05G11010"/>
</dbReference>
<dbReference type="AlphaFoldDB" id="A0A0D3G5T9"/>
<dbReference type="HOGENOM" id="CLU_1221319_0_0_1"/>
<accession>A0A0D3G5T9</accession>